<dbReference type="AlphaFoldDB" id="A0ABD2TH50"/>
<keyword evidence="1" id="KW-0732">Signal</keyword>
<dbReference type="EMBL" id="JBJKTR010000011">
    <property type="protein sequence ID" value="KAL3355538.1"/>
    <property type="molecule type" value="Genomic_DNA"/>
</dbReference>
<dbReference type="PANTHER" id="PTHR47270:SF13">
    <property type="entry name" value="HEAVY CHAIN-LIKE PROTEIN, PUTATIVE-RELATED"/>
    <property type="match status" value="1"/>
</dbReference>
<organism evidence="2 3">
    <name type="scientific">Solanum stoloniferum</name>
    <dbReference type="NCBI Taxonomy" id="62892"/>
    <lineage>
        <taxon>Eukaryota</taxon>
        <taxon>Viridiplantae</taxon>
        <taxon>Streptophyta</taxon>
        <taxon>Embryophyta</taxon>
        <taxon>Tracheophyta</taxon>
        <taxon>Spermatophyta</taxon>
        <taxon>Magnoliopsida</taxon>
        <taxon>eudicotyledons</taxon>
        <taxon>Gunneridae</taxon>
        <taxon>Pentapetalae</taxon>
        <taxon>asterids</taxon>
        <taxon>lamiids</taxon>
        <taxon>Solanales</taxon>
        <taxon>Solanaceae</taxon>
        <taxon>Solanoideae</taxon>
        <taxon>Solaneae</taxon>
        <taxon>Solanum</taxon>
    </lineage>
</organism>
<reference evidence="2 3" key="1">
    <citation type="submission" date="2024-05" db="EMBL/GenBank/DDBJ databases">
        <title>De novo assembly of an allotetraploid wild potato.</title>
        <authorList>
            <person name="Hosaka A.J."/>
        </authorList>
    </citation>
    <scope>NUCLEOTIDE SEQUENCE [LARGE SCALE GENOMIC DNA]</scope>
    <source>
        <tissue evidence="2">Young leaves</tissue>
    </source>
</reference>
<protein>
    <submittedName>
        <fullName evidence="2">Uncharacterized protein</fullName>
    </submittedName>
</protein>
<evidence type="ECO:0000256" key="1">
    <source>
        <dbReference type="SAM" id="SignalP"/>
    </source>
</evidence>
<evidence type="ECO:0000313" key="3">
    <source>
        <dbReference type="Proteomes" id="UP001627284"/>
    </source>
</evidence>
<keyword evidence="3" id="KW-1185">Reference proteome</keyword>
<dbReference type="EMBL" id="JBJKTR010000011">
    <property type="protein sequence ID" value="KAL3355534.1"/>
    <property type="molecule type" value="Genomic_DNA"/>
</dbReference>
<feature type="signal peptide" evidence="1">
    <location>
        <begin position="1"/>
        <end position="23"/>
    </location>
</feature>
<name>A0ABD2TH50_9SOLN</name>
<dbReference type="PANTHER" id="PTHR47270">
    <property type="entry name" value="PROTEIN MLP1-LIKE"/>
    <property type="match status" value="1"/>
</dbReference>
<dbReference type="Proteomes" id="UP001627284">
    <property type="component" value="Unassembled WGS sequence"/>
</dbReference>
<evidence type="ECO:0000313" key="2">
    <source>
        <dbReference type="EMBL" id="KAL3355536.1"/>
    </source>
</evidence>
<dbReference type="EMBL" id="JBJKTR010000011">
    <property type="protein sequence ID" value="KAL3355535.1"/>
    <property type="molecule type" value="Genomic_DNA"/>
</dbReference>
<sequence length="318" mass="36147">MMGKCLIIVQEVLLVSLVGLRQSLIDKCVYKDSVRTLWMGSMEVNQSFMELYGRNVFLKVGNGNKIKFWRDGWIDQIPLSESFPDLFSICNNPEARVCECWTTQGWDLIFRRLMNDWEVDRVASFLGKLGETNLVTNAPDRVIWKHSKDDKFTVNNAYEKGIQLEIKCLTSIRDNESKDMAFYAEEENMEMKSEETSLPRLSSYHSFASTEDSLGRESFSSQSDSNRHGNLIIGRQESLDSRSSASCGSYFFCESPKSYNSPYNLMISGSGKNAQNKEDDFKQFSHDNTASVQLSASSRNSLQAKDTTSKELIAEAMM</sequence>
<proteinExistence type="predicted"/>
<dbReference type="EMBL" id="JBJKTR010000011">
    <property type="protein sequence ID" value="KAL3355537.1"/>
    <property type="molecule type" value="Genomic_DNA"/>
</dbReference>
<gene>
    <name evidence="2" type="ORF">AABB24_019554</name>
</gene>
<feature type="chain" id="PRO_5044724492" evidence="1">
    <location>
        <begin position="24"/>
        <end position="318"/>
    </location>
</feature>
<comment type="caution">
    <text evidence="2">The sequence shown here is derived from an EMBL/GenBank/DDBJ whole genome shotgun (WGS) entry which is preliminary data.</text>
</comment>
<dbReference type="EMBL" id="JBJKTR010000011">
    <property type="protein sequence ID" value="KAL3355536.1"/>
    <property type="molecule type" value="Genomic_DNA"/>
</dbReference>
<accession>A0ABD2TH50</accession>